<dbReference type="AlphaFoldDB" id="A0A2A3E925"/>
<dbReference type="EMBL" id="KZ288344">
    <property type="protein sequence ID" value="PBC27696.1"/>
    <property type="molecule type" value="Genomic_DNA"/>
</dbReference>
<dbReference type="SUPFAM" id="SSF46565">
    <property type="entry name" value="Chaperone J-domain"/>
    <property type="match status" value="1"/>
</dbReference>
<dbReference type="SMART" id="SM00271">
    <property type="entry name" value="DnaJ"/>
    <property type="match status" value="1"/>
</dbReference>
<dbReference type="CDD" id="cd06257">
    <property type="entry name" value="DnaJ"/>
    <property type="match status" value="1"/>
</dbReference>
<protein>
    <submittedName>
        <fullName evidence="2">DnaJ subfamily C member</fullName>
    </submittedName>
</protein>
<dbReference type="OrthoDB" id="1922282at2759"/>
<dbReference type="InterPro" id="IPR001623">
    <property type="entry name" value="DnaJ_domain"/>
</dbReference>
<proteinExistence type="predicted"/>
<dbReference type="InterPro" id="IPR036869">
    <property type="entry name" value="J_dom_sf"/>
</dbReference>
<dbReference type="Pfam" id="PF00226">
    <property type="entry name" value="DnaJ"/>
    <property type="match status" value="1"/>
</dbReference>
<dbReference type="Gene3D" id="1.10.287.110">
    <property type="entry name" value="DnaJ domain"/>
    <property type="match status" value="1"/>
</dbReference>
<dbReference type="STRING" id="94128.A0A2A3E925"/>
<dbReference type="SMR" id="A0A2A3E925"/>
<keyword evidence="3" id="KW-1185">Reference proteome</keyword>
<evidence type="ECO:0000259" key="1">
    <source>
        <dbReference type="PROSITE" id="PS50076"/>
    </source>
</evidence>
<evidence type="ECO:0000313" key="2">
    <source>
        <dbReference type="EMBL" id="PBC27696.1"/>
    </source>
</evidence>
<evidence type="ECO:0000313" key="3">
    <source>
        <dbReference type="Proteomes" id="UP000242457"/>
    </source>
</evidence>
<dbReference type="Pfam" id="PF09350">
    <property type="entry name" value="DJC28_CD"/>
    <property type="match status" value="1"/>
</dbReference>
<dbReference type="PANTHER" id="PTHR39158:SF1">
    <property type="entry name" value="DNAJ HOMOLOG SUBFAMILY C MEMBER 28"/>
    <property type="match status" value="1"/>
</dbReference>
<dbReference type="InterPro" id="IPR052573">
    <property type="entry name" value="DnaJ_C_subfamily_28"/>
</dbReference>
<accession>A0A2A3E925</accession>
<dbReference type="InterPro" id="IPR018961">
    <property type="entry name" value="DnaJ_homolog_subfam-C_membr-28"/>
</dbReference>
<organism evidence="2 3">
    <name type="scientific">Apis cerana cerana</name>
    <name type="common">Oriental honeybee</name>
    <dbReference type="NCBI Taxonomy" id="94128"/>
    <lineage>
        <taxon>Eukaryota</taxon>
        <taxon>Metazoa</taxon>
        <taxon>Ecdysozoa</taxon>
        <taxon>Arthropoda</taxon>
        <taxon>Hexapoda</taxon>
        <taxon>Insecta</taxon>
        <taxon>Pterygota</taxon>
        <taxon>Neoptera</taxon>
        <taxon>Endopterygota</taxon>
        <taxon>Hymenoptera</taxon>
        <taxon>Apocrita</taxon>
        <taxon>Aculeata</taxon>
        <taxon>Apoidea</taxon>
        <taxon>Anthophila</taxon>
        <taxon>Apidae</taxon>
        <taxon>Apis</taxon>
    </lineage>
</organism>
<dbReference type="Proteomes" id="UP000242457">
    <property type="component" value="Unassembled WGS sequence"/>
</dbReference>
<feature type="domain" description="J" evidence="1">
    <location>
        <begin position="52"/>
        <end position="108"/>
    </location>
</feature>
<reference evidence="2" key="1">
    <citation type="submission" date="2014-07" db="EMBL/GenBank/DDBJ databases">
        <title>Genomic and transcriptomic analysis on Apis cerana provide comprehensive insights into honey bee biology.</title>
        <authorList>
            <person name="Diao Q."/>
            <person name="Sun L."/>
            <person name="Zheng H."/>
            <person name="Zheng H."/>
            <person name="Xu S."/>
            <person name="Wang S."/>
            <person name="Zeng Z."/>
            <person name="Hu F."/>
            <person name="Su S."/>
            <person name="Wu J."/>
        </authorList>
    </citation>
    <scope>NUCLEOTIDE SEQUENCE [LARGE SCALE GENOMIC DNA]</scope>
    <source>
        <tissue evidence="2">Pupae without intestine</tissue>
    </source>
</reference>
<dbReference type="PROSITE" id="PS50076">
    <property type="entry name" value="DNAJ_2"/>
    <property type="match status" value="1"/>
</dbReference>
<name>A0A2A3E925_APICC</name>
<sequence>MFNINNSSYHLFFKNMLRFNQYNRKILKNIICVPYWEFMLMKRFKHQHNMKKWYQTLEVAEDCEDETLRLAFVYQAKRFHPDSGTSEANATKFSEIETAYRQIRKARIEKKENCTNLPEVEEFDIKHTAPQHRHYLVYNVGIGTHSKRQKLYTMERAQKAVDSVLEHRLKKLQTEERNTLVGMDKQHAKNIKTRFGMDRLVEDLIQEAMNRGEFKDLPGMGKPLKENTNTRNPYVDFVTYKLNEILIENGFTPEWIQLSKEIREEIQDLRKKLINARSKVGHIPLNYKDEKTWKNIVENFKSKTKEINIKVDKYNLLVPILQKQMLHVKLEDLAKEALSTPAQETLKEKVNSDISVERKNNLLTEMISSIFNK</sequence>
<dbReference type="PANTHER" id="PTHR39158">
    <property type="entry name" value="OS08G0560600 PROTEIN"/>
    <property type="match status" value="1"/>
</dbReference>
<gene>
    <name evidence="2" type="ORF">APICC_08423</name>
</gene>